<dbReference type="EMBL" id="BGZK01002559">
    <property type="protein sequence ID" value="GBP94905.1"/>
    <property type="molecule type" value="Genomic_DNA"/>
</dbReference>
<sequence>MSSKTRRFKHSVPVASPSRSVAFGPVPWTPFSLVCYCMCTVPLNRVPVSCSAHGALPQDHASNTNRFLVISCVLHKWFVIDYVRTIAFVDQQKSLGDEDKRSSVDDNYLITMPLPREQLLPMMLLRHGNPEGFDDFSCRWHPLCLLAALDNVVKAFRLMVGAFMLQGVFNPSKSDTPLAPGRTDYP</sequence>
<reference evidence="1 2" key="1">
    <citation type="journal article" date="2019" name="Commun. Biol.">
        <title>The bagworm genome reveals a unique fibroin gene that provides high tensile strength.</title>
        <authorList>
            <person name="Kono N."/>
            <person name="Nakamura H."/>
            <person name="Ohtoshi R."/>
            <person name="Tomita M."/>
            <person name="Numata K."/>
            <person name="Arakawa K."/>
        </authorList>
    </citation>
    <scope>NUCLEOTIDE SEQUENCE [LARGE SCALE GENOMIC DNA]</scope>
</reference>
<dbReference type="Proteomes" id="UP000299102">
    <property type="component" value="Unassembled WGS sequence"/>
</dbReference>
<keyword evidence="2" id="KW-1185">Reference proteome</keyword>
<comment type="caution">
    <text evidence="1">The sequence shown here is derived from an EMBL/GenBank/DDBJ whole genome shotgun (WGS) entry which is preliminary data.</text>
</comment>
<evidence type="ECO:0000313" key="1">
    <source>
        <dbReference type="EMBL" id="GBP94905.1"/>
    </source>
</evidence>
<organism evidence="1 2">
    <name type="scientific">Eumeta variegata</name>
    <name type="common">Bagworm moth</name>
    <name type="synonym">Eumeta japonica</name>
    <dbReference type="NCBI Taxonomy" id="151549"/>
    <lineage>
        <taxon>Eukaryota</taxon>
        <taxon>Metazoa</taxon>
        <taxon>Ecdysozoa</taxon>
        <taxon>Arthropoda</taxon>
        <taxon>Hexapoda</taxon>
        <taxon>Insecta</taxon>
        <taxon>Pterygota</taxon>
        <taxon>Neoptera</taxon>
        <taxon>Endopterygota</taxon>
        <taxon>Lepidoptera</taxon>
        <taxon>Glossata</taxon>
        <taxon>Ditrysia</taxon>
        <taxon>Tineoidea</taxon>
        <taxon>Psychidae</taxon>
        <taxon>Oiketicinae</taxon>
        <taxon>Eumeta</taxon>
    </lineage>
</organism>
<name>A0A4C2A7F2_EUMVA</name>
<accession>A0A4C2A7F2</accession>
<protein>
    <submittedName>
        <fullName evidence="1">Uncharacterized protein</fullName>
    </submittedName>
</protein>
<evidence type="ECO:0000313" key="2">
    <source>
        <dbReference type="Proteomes" id="UP000299102"/>
    </source>
</evidence>
<proteinExistence type="predicted"/>
<dbReference type="AlphaFoldDB" id="A0A4C2A7F2"/>
<gene>
    <name evidence="1" type="ORF">EVAR_69546_1</name>
</gene>